<keyword evidence="2" id="KW-0378">Hydrolase</keyword>
<dbReference type="InterPro" id="IPR006439">
    <property type="entry name" value="HAD-SF_hydro_IA"/>
</dbReference>
<evidence type="ECO:0000256" key="1">
    <source>
        <dbReference type="SAM" id="MobiDB-lite"/>
    </source>
</evidence>
<dbReference type="Gene3D" id="1.10.150.240">
    <property type="entry name" value="Putative phosphatase, domain 2"/>
    <property type="match status" value="1"/>
</dbReference>
<proteinExistence type="predicted"/>
<dbReference type="GO" id="GO:0006281">
    <property type="term" value="P:DNA repair"/>
    <property type="evidence" value="ECO:0007669"/>
    <property type="project" value="TreeGrafter"/>
</dbReference>
<dbReference type="InterPro" id="IPR041492">
    <property type="entry name" value="HAD_2"/>
</dbReference>
<sequence>MYFPPGRGTRSSSRHPRGEPHRPEEPAIATAVLFDVDGTLVDSNYLHVHAWRRAFHELGRNVDSWRVHRAIGKGSGKLLSTLLGDEDAGRVGDRAKELHSRFYLETADLLRPFDRAQDLVRELAGRGIRVVLATSAGPDELDVLRKVLDVDDVVAGIVSGADVDATKPDPEPVFAALDKAGTSPEETIFVGDAVWDVHAATKAGVRTVSVLSGGVGAAELTDAGAVATYDDAAALLAGLHDSVLIS</sequence>
<dbReference type="Gene3D" id="3.40.50.1000">
    <property type="entry name" value="HAD superfamily/HAD-like"/>
    <property type="match status" value="1"/>
</dbReference>
<dbReference type="SFLD" id="SFLDG01129">
    <property type="entry name" value="C1.5:_HAD__Beta-PGM__Phosphata"/>
    <property type="match status" value="1"/>
</dbReference>
<dbReference type="PATRIC" id="fig|1292037.4.peg.24"/>
<dbReference type="PANTHER" id="PTHR43434">
    <property type="entry name" value="PHOSPHOGLYCOLATE PHOSPHATASE"/>
    <property type="match status" value="1"/>
</dbReference>
<dbReference type="InterPro" id="IPR050155">
    <property type="entry name" value="HAD-like_hydrolase_sf"/>
</dbReference>
<dbReference type="RefSeq" id="WP_003053864.1">
    <property type="nucleotide sequence ID" value="NZ_AOUO01000002.1"/>
</dbReference>
<dbReference type="EMBL" id="AOUO01000002">
    <property type="protein sequence ID" value="EOD70610.1"/>
    <property type="molecule type" value="Genomic_DNA"/>
</dbReference>
<organism evidence="2 3">
    <name type="scientific">Amycolatopsis vancoresmycina DSM 44592</name>
    <dbReference type="NCBI Taxonomy" id="1292037"/>
    <lineage>
        <taxon>Bacteria</taxon>
        <taxon>Bacillati</taxon>
        <taxon>Actinomycetota</taxon>
        <taxon>Actinomycetes</taxon>
        <taxon>Pseudonocardiales</taxon>
        <taxon>Pseudonocardiaceae</taxon>
        <taxon>Amycolatopsis</taxon>
    </lineage>
</organism>
<dbReference type="Proteomes" id="UP000014139">
    <property type="component" value="Unassembled WGS sequence"/>
</dbReference>
<dbReference type="GO" id="GO:0005829">
    <property type="term" value="C:cytosol"/>
    <property type="evidence" value="ECO:0007669"/>
    <property type="project" value="TreeGrafter"/>
</dbReference>
<dbReference type="InterPro" id="IPR023214">
    <property type="entry name" value="HAD_sf"/>
</dbReference>
<dbReference type="GO" id="GO:0008967">
    <property type="term" value="F:phosphoglycolate phosphatase activity"/>
    <property type="evidence" value="ECO:0007669"/>
    <property type="project" value="TreeGrafter"/>
</dbReference>
<dbReference type="PRINTS" id="PR00413">
    <property type="entry name" value="HADHALOGNASE"/>
</dbReference>
<keyword evidence="3" id="KW-1185">Reference proteome</keyword>
<evidence type="ECO:0000313" key="3">
    <source>
        <dbReference type="Proteomes" id="UP000014139"/>
    </source>
</evidence>
<evidence type="ECO:0000313" key="2">
    <source>
        <dbReference type="EMBL" id="EOD70610.1"/>
    </source>
</evidence>
<comment type="caution">
    <text evidence="2">The sequence shown here is derived from an EMBL/GenBank/DDBJ whole genome shotgun (WGS) entry which is preliminary data.</text>
</comment>
<dbReference type="SFLD" id="SFLDS00003">
    <property type="entry name" value="Haloacid_Dehalogenase"/>
    <property type="match status" value="1"/>
</dbReference>
<dbReference type="PANTHER" id="PTHR43434:SF16">
    <property type="entry name" value="BLL8046 PROTEIN"/>
    <property type="match status" value="1"/>
</dbReference>
<accession>R1I4A8</accession>
<dbReference type="eggNOG" id="COG0546">
    <property type="taxonomic scope" value="Bacteria"/>
</dbReference>
<name>R1I4A8_9PSEU</name>
<dbReference type="NCBIfam" id="TIGR01549">
    <property type="entry name" value="HAD-SF-IA-v1"/>
    <property type="match status" value="1"/>
</dbReference>
<feature type="compositionally biased region" description="Basic and acidic residues" evidence="1">
    <location>
        <begin position="16"/>
        <end position="25"/>
    </location>
</feature>
<dbReference type="Pfam" id="PF13419">
    <property type="entry name" value="HAD_2"/>
    <property type="match status" value="1"/>
</dbReference>
<dbReference type="SFLD" id="SFLDG01135">
    <property type="entry name" value="C1.5.6:_HAD__Beta-PGM__Phospha"/>
    <property type="match status" value="1"/>
</dbReference>
<dbReference type="InterPro" id="IPR023198">
    <property type="entry name" value="PGP-like_dom2"/>
</dbReference>
<dbReference type="SUPFAM" id="SSF56784">
    <property type="entry name" value="HAD-like"/>
    <property type="match status" value="1"/>
</dbReference>
<protein>
    <submittedName>
        <fullName evidence="2">HAD family hydrolase</fullName>
    </submittedName>
</protein>
<reference evidence="2 3" key="1">
    <citation type="submission" date="2013-02" db="EMBL/GenBank/DDBJ databases">
        <title>Draft genome sequence of Amycolatopsis vancoresmycina strain DSM 44592T.</title>
        <authorList>
            <person name="Kumar S."/>
            <person name="Kaur N."/>
            <person name="Kaur C."/>
            <person name="Raghava G.P.S."/>
            <person name="Mayilraj S."/>
        </authorList>
    </citation>
    <scope>NUCLEOTIDE SEQUENCE [LARGE SCALE GENOMIC DNA]</scope>
    <source>
        <strain evidence="2 3">DSM 44592</strain>
    </source>
</reference>
<feature type="region of interest" description="Disordered" evidence="1">
    <location>
        <begin position="1"/>
        <end position="25"/>
    </location>
</feature>
<dbReference type="InterPro" id="IPR036412">
    <property type="entry name" value="HAD-like_sf"/>
</dbReference>
<dbReference type="AlphaFoldDB" id="R1I4A8"/>
<gene>
    <name evidence="2" type="ORF">H480_00120</name>
</gene>